<reference evidence="2 3" key="1">
    <citation type="submission" date="2020-04" db="EMBL/GenBank/DDBJ databases">
        <authorList>
            <consortium name="Genoscope - CEA"/>
            <person name="William W."/>
        </authorList>
    </citation>
    <scope>NUCLEOTIDE SEQUENCE [LARGE SCALE GENOMIC DNA]</scope>
    <source>
        <strain evidence="2 3">SG7</strain>
    </source>
</reference>
<evidence type="ECO:0000313" key="2">
    <source>
        <dbReference type="EMBL" id="CAB3290093.1"/>
    </source>
</evidence>
<dbReference type="GO" id="GO:0008757">
    <property type="term" value="F:S-adenosylmethionine-dependent methyltransferase activity"/>
    <property type="evidence" value="ECO:0007669"/>
    <property type="project" value="InterPro"/>
</dbReference>
<protein>
    <submittedName>
        <fullName evidence="2">Methyltransf_11 domain-containing protein</fullName>
    </submittedName>
</protein>
<dbReference type="Gene3D" id="2.20.25.10">
    <property type="match status" value="1"/>
</dbReference>
<dbReference type="Pfam" id="PF03966">
    <property type="entry name" value="Trm112p"/>
    <property type="match status" value="1"/>
</dbReference>
<feature type="domain" description="Methyltransferase type 11" evidence="1">
    <location>
        <begin position="102"/>
        <end position="195"/>
    </location>
</feature>
<dbReference type="Pfam" id="PF08241">
    <property type="entry name" value="Methyltransf_11"/>
    <property type="match status" value="1"/>
</dbReference>
<dbReference type="EMBL" id="LR792632">
    <property type="protein sequence ID" value="CAB3290093.1"/>
    <property type="molecule type" value="Genomic_DNA"/>
</dbReference>
<dbReference type="CDD" id="cd02440">
    <property type="entry name" value="AdoMet_MTases"/>
    <property type="match status" value="1"/>
</dbReference>
<dbReference type="PANTHER" id="PTHR43861:SF1">
    <property type="entry name" value="TRANS-ACONITATE 2-METHYLTRANSFERASE"/>
    <property type="match status" value="1"/>
</dbReference>
<dbReference type="SUPFAM" id="SSF158997">
    <property type="entry name" value="Trm112p-like"/>
    <property type="match status" value="1"/>
</dbReference>
<dbReference type="SUPFAM" id="SSF53335">
    <property type="entry name" value="S-adenosyl-L-methionine-dependent methyltransferases"/>
    <property type="match status" value="1"/>
</dbReference>
<dbReference type="Proteomes" id="UP000679213">
    <property type="component" value="Chromosome I"/>
</dbReference>
<dbReference type="AlphaFoldDB" id="A0A8D6PUA7"/>
<dbReference type="GeneID" id="65884356"/>
<sequence length="313" mass="36453">MKFELLNYIVCPNCKSKLRVKKELIENDEIKEGLLECPKCSNLYPIKNYIPIFINEDKYAKSFSFEWKVHKTTQMIYTDENEIKFFKTTGLKKDELKDKFILDVGCGVGRFMEIANKYGGIVFGIDVSDSVYSAYENIGYRENIHIIKADLFNLPFNKEFFDIIYSVGVLHHTPNPKSAFLSLIPYLKKNGYICIGVYSNEGIKAKVGNTISECVRFFTKRLPEPKLWRLINYSMPYLIKIRKIPFIGIITLGFLPIDPNKPVEYNTLEVFDWLSPTYQHYYTYNEIIEWFKEGELGNIVKNEVPVSVKGQKL</sequence>
<evidence type="ECO:0000313" key="3">
    <source>
        <dbReference type="Proteomes" id="UP000679213"/>
    </source>
</evidence>
<gene>
    <name evidence="2" type="ORF">MLAUSG7_1575</name>
</gene>
<proteinExistence type="predicted"/>
<name>A0A8D6PUA7_9EURY</name>
<dbReference type="Gene3D" id="3.40.50.150">
    <property type="entry name" value="Vaccinia Virus protein VP39"/>
    <property type="match status" value="1"/>
</dbReference>
<accession>A0A8D6PUA7</accession>
<organism evidence="2 3">
    <name type="scientific">Methanocaldococcus lauensis</name>
    <dbReference type="NCBI Taxonomy" id="2546128"/>
    <lineage>
        <taxon>Archaea</taxon>
        <taxon>Methanobacteriati</taxon>
        <taxon>Methanobacteriota</taxon>
        <taxon>Methanomada group</taxon>
        <taxon>Methanococci</taxon>
        <taxon>Methanococcales</taxon>
        <taxon>Methanocaldococcaceae</taxon>
        <taxon>Methanocaldococcus</taxon>
    </lineage>
</organism>
<dbReference type="InterPro" id="IPR005651">
    <property type="entry name" value="Trm112-like"/>
</dbReference>
<evidence type="ECO:0000259" key="1">
    <source>
        <dbReference type="Pfam" id="PF08241"/>
    </source>
</evidence>
<dbReference type="InterPro" id="IPR029063">
    <property type="entry name" value="SAM-dependent_MTases_sf"/>
</dbReference>
<dbReference type="RefSeq" id="WP_214399889.1">
    <property type="nucleotide sequence ID" value="NZ_LR792632.1"/>
</dbReference>
<keyword evidence="3" id="KW-1185">Reference proteome</keyword>
<dbReference type="PANTHER" id="PTHR43861">
    <property type="entry name" value="TRANS-ACONITATE 2-METHYLTRANSFERASE-RELATED"/>
    <property type="match status" value="1"/>
</dbReference>
<dbReference type="KEGG" id="mesg:MLAUSG7_1575"/>
<dbReference type="InterPro" id="IPR013216">
    <property type="entry name" value="Methyltransf_11"/>
</dbReference>